<protein>
    <submittedName>
        <fullName evidence="2">Uncharacterized protein</fullName>
    </submittedName>
</protein>
<reference evidence="2" key="1">
    <citation type="submission" date="2017-02" db="UniProtKB">
        <authorList>
            <consortium name="WormBaseParasite"/>
        </authorList>
    </citation>
    <scope>IDENTIFICATION</scope>
</reference>
<dbReference type="WBParaSite" id="SPAL_0000881100.1">
    <property type="protein sequence ID" value="SPAL_0000881100.1"/>
    <property type="gene ID" value="SPAL_0000881100"/>
</dbReference>
<accession>A0A0N5BSG8</accession>
<keyword evidence="1" id="KW-1185">Reference proteome</keyword>
<name>A0A0N5BSG8_STREA</name>
<dbReference type="Proteomes" id="UP000046392">
    <property type="component" value="Unplaced"/>
</dbReference>
<organism evidence="1 2">
    <name type="scientific">Strongyloides papillosus</name>
    <name type="common">Intestinal threadworm</name>
    <dbReference type="NCBI Taxonomy" id="174720"/>
    <lineage>
        <taxon>Eukaryota</taxon>
        <taxon>Metazoa</taxon>
        <taxon>Ecdysozoa</taxon>
        <taxon>Nematoda</taxon>
        <taxon>Chromadorea</taxon>
        <taxon>Rhabditida</taxon>
        <taxon>Tylenchina</taxon>
        <taxon>Panagrolaimomorpha</taxon>
        <taxon>Strongyloidoidea</taxon>
        <taxon>Strongyloididae</taxon>
        <taxon>Strongyloides</taxon>
    </lineage>
</organism>
<evidence type="ECO:0000313" key="2">
    <source>
        <dbReference type="WBParaSite" id="SPAL_0000881100.1"/>
    </source>
</evidence>
<evidence type="ECO:0000313" key="1">
    <source>
        <dbReference type="Proteomes" id="UP000046392"/>
    </source>
</evidence>
<proteinExistence type="predicted"/>
<sequence>MKIRNGIYVILIA</sequence>